<dbReference type="RefSeq" id="WP_107289941.1">
    <property type="nucleotide sequence ID" value="NZ_PYNF01000021.1"/>
</dbReference>
<dbReference type="InterPro" id="IPR009003">
    <property type="entry name" value="Peptidase_S1_PA"/>
</dbReference>
<proteinExistence type="predicted"/>
<dbReference type="InterPro" id="IPR027417">
    <property type="entry name" value="P-loop_NTPase"/>
</dbReference>
<dbReference type="SUPFAM" id="SSF52540">
    <property type="entry name" value="P-loop containing nucleoside triphosphate hydrolases"/>
    <property type="match status" value="1"/>
</dbReference>
<organism evidence="1 2">
    <name type="scientific">Photobacterium kishitanii</name>
    <dbReference type="NCBI Taxonomy" id="318456"/>
    <lineage>
        <taxon>Bacteria</taxon>
        <taxon>Pseudomonadati</taxon>
        <taxon>Pseudomonadota</taxon>
        <taxon>Gammaproteobacteria</taxon>
        <taxon>Vibrionales</taxon>
        <taxon>Vibrionaceae</taxon>
        <taxon>Photobacterium</taxon>
    </lineage>
</organism>
<dbReference type="Pfam" id="PF13365">
    <property type="entry name" value="Trypsin_2"/>
    <property type="match status" value="1"/>
</dbReference>
<dbReference type="Proteomes" id="UP000241426">
    <property type="component" value="Unassembled WGS sequence"/>
</dbReference>
<name>A0A2T3KDZ3_9GAMM</name>
<gene>
    <name evidence="1" type="ORF">C9J27_18945</name>
</gene>
<evidence type="ECO:0000313" key="1">
    <source>
        <dbReference type="EMBL" id="PSU95076.1"/>
    </source>
</evidence>
<reference evidence="1 2" key="1">
    <citation type="submission" date="2018-01" db="EMBL/GenBank/DDBJ databases">
        <title>Whole genome sequencing of Histamine producing bacteria.</title>
        <authorList>
            <person name="Butler K."/>
        </authorList>
    </citation>
    <scope>NUCLEOTIDE SEQUENCE [LARGE SCALE GENOMIC DNA]</scope>
    <source>
        <strain evidence="1 2">FS-7.2</strain>
    </source>
</reference>
<accession>A0A2T3KDZ3</accession>
<dbReference type="Gene3D" id="2.40.10.120">
    <property type="match status" value="1"/>
</dbReference>
<sequence length="1413" mass="162886">MLNKNIFKVSCGGSDGTAFLISDKLALTAFHVVKKYNSENIFVESSNGKKIEAKLSKMITEEYKEKDIALLELPKVSEDIEPLKLVSAETIVPNTRWTSKGFPMSKENYGDTVLESPLNIVNQQLSELANGKYDLELEHSRKLNSYAGYSGAPLFIDGDVVGVINHELLERDESKELTALSIKHIEELLHCNNVDFIQRNHLCNNKVKIEFNKDKIEEYSKDRIKDLGVRYSPDLNVELPIISYFNSVCNNEEYATKHLLILGKYLGFINKIKKNININQDFEFISEEIDSVSEILNEVRISISNKLSLGDYVSNINESVHHLINKINSAESILIDLENLLEESEKFITTLYSDEVRINSERLLILRGEAGVGKSHLLADVVNRELDSGATALFLLGQHFNERTPVWNQILDKNLNLDCNPEDLLDALNDIGEKSKKRTLFVIDAINEGQGKYFWKDHLSSFISLFKSRPWVSLIISIRESYWGAIIPTELELDKVSVYHKGFVGAEHTATKLFFQNYNIEYPKIPLTHQEFSNPLFLKLFCEGLKLKGLTYIPKGYRGFSNVIDYLISNIEEKLSNKYSYNKSAKLVEKILFGIVDYKLSKKQSSISYDEMLKVTNNITIGISSTNGIIDDVIDEGLLSKNVIKSEDLFSEYDEIVYFSYERLDDYFTAQSIIRNLKTYENPDKVFMSGGELEFIISNSYLYQGVIESLSMLLPEVLDIEFFDLLDKDKRNEQTIVEAFINSLHWRNISSITAKTDNFIKEEVLIYKYSVKKFIENSFYLAGVEEHPYNIDFLHSKLIKIPLPKRDALWIPIVEDLKFEHSSIRNLVDWVMNTNLHIYLSDDAKLLTSTAISWLLTSTNIELRDLATKSLTKILVDEMELSKKLLIKFECIDDPYVLERILSSIYGASIKSSNIKGLNELALYIVDLIFKCDEVYPNVLVRDYARNIVEFSIFKNVFVLDDINLIRPPYLSSLPTDFPSNGEVDSLKFDYQDEGVKPYQFSQNAILSSMITEYGRGICSYGDFGRYVFQSSFSLWSDKEIDVNDLSNWACKLIFEKFGYDVELHGKFDRTIGINSDRFNNFSERIGKKYQWLSLYEVAARVADNVGVEGGEHSYQGPWQLGLRNIDPSFIRAGNKRNLVPKVSKPSVSLDWDMPNNNWLTEPNDLPDPKKLIAEGCERFLKLQTNYNWKEPLPFGVLESSHKPKVLWYQIRSYFVKEEDFDIIYDWLKKQDLMGRWMPECNDNYTVFSREYYWSPAYLQINDDVELWKEVIERKNYISNTIGVVIPSVESHVWEGQEDSNYFSPRKIMFDSLPLQYTDLQGVWADFNDEVVCFDRAAEFGEQSQLFIREDILMNFLNENKLKIIWTVLGEKQISNPNFNYRDVPKSWLDISGIYTIIDGVVSGSYTTRVKPV</sequence>
<evidence type="ECO:0000313" key="2">
    <source>
        <dbReference type="Proteomes" id="UP000241426"/>
    </source>
</evidence>
<dbReference type="Gene3D" id="3.40.50.300">
    <property type="entry name" value="P-loop containing nucleotide triphosphate hydrolases"/>
    <property type="match status" value="1"/>
</dbReference>
<dbReference type="SUPFAM" id="SSF50494">
    <property type="entry name" value="Trypsin-like serine proteases"/>
    <property type="match status" value="1"/>
</dbReference>
<dbReference type="EMBL" id="PYNF01000021">
    <property type="protein sequence ID" value="PSU95076.1"/>
    <property type="molecule type" value="Genomic_DNA"/>
</dbReference>
<comment type="caution">
    <text evidence="1">The sequence shown here is derived from an EMBL/GenBank/DDBJ whole genome shotgun (WGS) entry which is preliminary data.</text>
</comment>
<protein>
    <submittedName>
        <fullName evidence="1">Uncharacterized protein</fullName>
    </submittedName>
</protein>